<gene>
    <name evidence="1" type="ORF">Esi_0342_0017</name>
</gene>
<keyword evidence="2" id="KW-1185">Reference proteome</keyword>
<organism evidence="1 2">
    <name type="scientific">Ectocarpus siliculosus</name>
    <name type="common">Brown alga</name>
    <name type="synonym">Conferva siliculosa</name>
    <dbReference type="NCBI Taxonomy" id="2880"/>
    <lineage>
        <taxon>Eukaryota</taxon>
        <taxon>Sar</taxon>
        <taxon>Stramenopiles</taxon>
        <taxon>Ochrophyta</taxon>
        <taxon>PX clade</taxon>
        <taxon>Phaeophyceae</taxon>
        <taxon>Ectocarpales</taxon>
        <taxon>Ectocarpaceae</taxon>
        <taxon>Ectocarpus</taxon>
    </lineage>
</organism>
<dbReference type="InParanoid" id="D7FYE1"/>
<evidence type="ECO:0000313" key="2">
    <source>
        <dbReference type="Proteomes" id="UP000002630"/>
    </source>
</evidence>
<dbReference type="InterPro" id="IPR045499">
    <property type="entry name" value="DUF6492"/>
</dbReference>
<protein>
    <submittedName>
        <fullName evidence="1">Uncharacterized protein</fullName>
    </submittedName>
</protein>
<sequence>MNEDAMVVGLIQLPTTLRRRLLVLKFQTPFYLTLDADVLCSKDQLTEEDLLPQGKGNYVPEGRNVHPAWWSEAAKTLGVEENPIGGGFGVTPAVLSTRGAALALERLRAVHGKEGFLRTVLDGWWVEPGRWWSEYTLYRTALDHWGVFDTFHATGPTALLGETSVWFSEQFEAWNVTAAFDDDPAAFVVVQSTTDVGVTGVMRKINRGLEEEHDPLTPLGAASSLRRRIARGMAEMDMLCSSASKSVEKSWAM</sequence>
<accession>D7FYE1</accession>
<evidence type="ECO:0000313" key="1">
    <source>
        <dbReference type="EMBL" id="CBJ32483.1"/>
    </source>
</evidence>
<proteinExistence type="predicted"/>
<name>D7FYE1_ECTSI</name>
<reference evidence="1 2" key="1">
    <citation type="journal article" date="2010" name="Nature">
        <title>The Ectocarpus genome and the independent evolution of multicellularity in brown algae.</title>
        <authorList>
            <person name="Cock J.M."/>
            <person name="Sterck L."/>
            <person name="Rouze P."/>
            <person name="Scornet D."/>
            <person name="Allen A.E."/>
            <person name="Amoutzias G."/>
            <person name="Anthouard V."/>
            <person name="Artiguenave F."/>
            <person name="Aury J.M."/>
            <person name="Badger J.H."/>
            <person name="Beszteri B."/>
            <person name="Billiau K."/>
            <person name="Bonnet E."/>
            <person name="Bothwell J.H."/>
            <person name="Bowler C."/>
            <person name="Boyen C."/>
            <person name="Brownlee C."/>
            <person name="Carrano C.J."/>
            <person name="Charrier B."/>
            <person name="Cho G.Y."/>
            <person name="Coelho S.M."/>
            <person name="Collen J."/>
            <person name="Corre E."/>
            <person name="Da Silva C."/>
            <person name="Delage L."/>
            <person name="Delaroque N."/>
            <person name="Dittami S.M."/>
            <person name="Doulbeau S."/>
            <person name="Elias M."/>
            <person name="Farnham G."/>
            <person name="Gachon C.M."/>
            <person name="Gschloessl B."/>
            <person name="Heesch S."/>
            <person name="Jabbari K."/>
            <person name="Jubin C."/>
            <person name="Kawai H."/>
            <person name="Kimura K."/>
            <person name="Kloareg B."/>
            <person name="Kupper F.C."/>
            <person name="Lang D."/>
            <person name="Le Bail A."/>
            <person name="Leblanc C."/>
            <person name="Lerouge P."/>
            <person name="Lohr M."/>
            <person name="Lopez P.J."/>
            <person name="Martens C."/>
            <person name="Maumus F."/>
            <person name="Michel G."/>
            <person name="Miranda-Saavedra D."/>
            <person name="Morales J."/>
            <person name="Moreau H."/>
            <person name="Motomura T."/>
            <person name="Nagasato C."/>
            <person name="Napoli C.A."/>
            <person name="Nelson D.R."/>
            <person name="Nyvall-Collen P."/>
            <person name="Peters A.F."/>
            <person name="Pommier C."/>
            <person name="Potin P."/>
            <person name="Poulain J."/>
            <person name="Quesneville H."/>
            <person name="Read B."/>
            <person name="Rensing S.A."/>
            <person name="Ritter A."/>
            <person name="Rousvoal S."/>
            <person name="Samanta M."/>
            <person name="Samson G."/>
            <person name="Schroeder D.C."/>
            <person name="Segurens B."/>
            <person name="Strittmatter M."/>
            <person name="Tonon T."/>
            <person name="Tregear J.W."/>
            <person name="Valentin K."/>
            <person name="von Dassow P."/>
            <person name="Yamagishi T."/>
            <person name="Van de Peer Y."/>
            <person name="Wincker P."/>
        </authorList>
    </citation>
    <scope>NUCLEOTIDE SEQUENCE [LARGE SCALE GENOMIC DNA]</scope>
    <source>
        <strain evidence="2">Ec32 / CCAP1310/4</strain>
    </source>
</reference>
<dbReference type="OrthoDB" id="207125at2759"/>
<dbReference type="Proteomes" id="UP000002630">
    <property type="component" value="Unassembled WGS sequence"/>
</dbReference>
<dbReference type="Pfam" id="PF20102">
    <property type="entry name" value="DUF6492"/>
    <property type="match status" value="1"/>
</dbReference>
<dbReference type="AlphaFoldDB" id="D7FYE1"/>
<dbReference type="EMBL" id="FN649760">
    <property type="protein sequence ID" value="CBJ32483.1"/>
    <property type="molecule type" value="Genomic_DNA"/>
</dbReference>